<evidence type="ECO:0000256" key="5">
    <source>
        <dbReference type="ARBA" id="ARBA00023136"/>
    </source>
</evidence>
<evidence type="ECO:0000256" key="6">
    <source>
        <dbReference type="SAM" id="MobiDB-lite"/>
    </source>
</evidence>
<dbReference type="PROSITE" id="PS50850">
    <property type="entry name" value="MFS"/>
    <property type="match status" value="1"/>
</dbReference>
<organism evidence="9 10">
    <name type="scientific">Pochonia chlamydosporia 170</name>
    <dbReference type="NCBI Taxonomy" id="1380566"/>
    <lineage>
        <taxon>Eukaryota</taxon>
        <taxon>Fungi</taxon>
        <taxon>Dikarya</taxon>
        <taxon>Ascomycota</taxon>
        <taxon>Pezizomycotina</taxon>
        <taxon>Sordariomycetes</taxon>
        <taxon>Hypocreomycetidae</taxon>
        <taxon>Hypocreales</taxon>
        <taxon>Clavicipitaceae</taxon>
        <taxon>Pochonia</taxon>
    </lineage>
</organism>
<feature type="transmembrane region" description="Helical" evidence="7">
    <location>
        <begin position="209"/>
        <end position="231"/>
    </location>
</feature>
<dbReference type="AlphaFoldDB" id="A0A179G2G3"/>
<dbReference type="InterPro" id="IPR036259">
    <property type="entry name" value="MFS_trans_sf"/>
</dbReference>
<dbReference type="InterPro" id="IPR011701">
    <property type="entry name" value="MFS"/>
</dbReference>
<dbReference type="GO" id="GO:0022857">
    <property type="term" value="F:transmembrane transporter activity"/>
    <property type="evidence" value="ECO:0007669"/>
    <property type="project" value="InterPro"/>
</dbReference>
<feature type="transmembrane region" description="Helical" evidence="7">
    <location>
        <begin position="278"/>
        <end position="303"/>
    </location>
</feature>
<dbReference type="FunFam" id="1.20.1250.20:FF:000034">
    <property type="entry name" value="MFS general substrate transporter"/>
    <property type="match status" value="1"/>
</dbReference>
<protein>
    <submittedName>
        <fullName evidence="9">High-affinity nicotinic acid transporter</fullName>
    </submittedName>
</protein>
<keyword evidence="10" id="KW-1185">Reference proteome</keyword>
<feature type="domain" description="Major facilitator superfamily (MFS) profile" evidence="8">
    <location>
        <begin position="49"/>
        <end position="460"/>
    </location>
</feature>
<keyword evidence="2" id="KW-0813">Transport</keyword>
<dbReference type="GeneID" id="28856804"/>
<accession>A0A179G2G3</accession>
<name>A0A179G2G3_METCM</name>
<evidence type="ECO:0000256" key="7">
    <source>
        <dbReference type="SAM" id="Phobius"/>
    </source>
</evidence>
<evidence type="ECO:0000256" key="1">
    <source>
        <dbReference type="ARBA" id="ARBA00004141"/>
    </source>
</evidence>
<feature type="compositionally biased region" description="Polar residues" evidence="6">
    <location>
        <begin position="1"/>
        <end position="16"/>
    </location>
</feature>
<feature type="transmembrane region" description="Helical" evidence="7">
    <location>
        <begin position="47"/>
        <end position="67"/>
    </location>
</feature>
<dbReference type="FunFam" id="1.20.1250.20:FF:000068">
    <property type="entry name" value="MFS general substrate transporter"/>
    <property type="match status" value="1"/>
</dbReference>
<dbReference type="RefSeq" id="XP_018148139.1">
    <property type="nucleotide sequence ID" value="XM_018292810.1"/>
</dbReference>
<dbReference type="Gene3D" id="1.20.1250.20">
    <property type="entry name" value="MFS general substrate transporter like domains"/>
    <property type="match status" value="2"/>
</dbReference>
<feature type="transmembrane region" description="Helical" evidence="7">
    <location>
        <begin position="141"/>
        <end position="164"/>
    </location>
</feature>
<dbReference type="KEGG" id="pchm:VFPPC_15057"/>
<dbReference type="GO" id="GO:0016020">
    <property type="term" value="C:membrane"/>
    <property type="evidence" value="ECO:0007669"/>
    <property type="project" value="UniProtKB-SubCell"/>
</dbReference>
<sequence length="494" mass="54344">MEKSSPTQTQDPQTSDGDVESKIAAVEVEESTFTPAETKRLLRKVDWALLPFLSFLYLLSFLDRANIGNAKLAGLEADLGMKGKYDYNIAVSIFYPLYVAAEIPSNLAMKRFRPSIWIPSIMVAWGVICVAMGLVKNFPGLLAARAALGLAEGGLFPGIAYYISLWYRRHECGLRVAIFFSAATAAGAFGGLLARGIMEMKGLGGLNGWSWIFIIEGIITVVVAIAAYFILHDYPTTAKFLAPSEKDELVRRLKQDQSVLSDEFKKKFIIDALKDWKIYVQMVIFFAILTPLYSVSIFLPTIIKSLGYANEIAQLMSAPPYMAACLCTLFAGYYSDKKGHRGIYILFFCAIGALGFAILATVHNNGAKYFACFLVAIGTYPNIPLSVAWNSNNIGGSLKRGVGIAMVVGFGNLGGAVSGFMFRNDEAPRYFSGHLTLVAMMVLTGVCSGLLTWYLRKENARRDAAYKAPELYTVEEKLLESEKGDNATFFRYTV</sequence>
<evidence type="ECO:0000256" key="4">
    <source>
        <dbReference type="ARBA" id="ARBA00022989"/>
    </source>
</evidence>
<dbReference type="PANTHER" id="PTHR43791:SF57">
    <property type="entry name" value="MAJOR FACILITATOR SUPERFAMILY (MFS) PROFILE DOMAIN-CONTAINING PROTEIN"/>
    <property type="match status" value="1"/>
</dbReference>
<evidence type="ECO:0000256" key="3">
    <source>
        <dbReference type="ARBA" id="ARBA00022692"/>
    </source>
</evidence>
<feature type="transmembrane region" description="Helical" evidence="7">
    <location>
        <begin position="176"/>
        <end position="197"/>
    </location>
</feature>
<keyword evidence="4 7" id="KW-1133">Transmembrane helix</keyword>
<reference evidence="9 10" key="1">
    <citation type="journal article" date="2016" name="PLoS Pathog.">
        <title>Biosynthesis of antibiotic leucinostatins in bio-control fungus Purpureocillium lilacinum and their inhibition on phytophthora revealed by genome mining.</title>
        <authorList>
            <person name="Wang G."/>
            <person name="Liu Z."/>
            <person name="Lin R."/>
            <person name="Li E."/>
            <person name="Mao Z."/>
            <person name="Ling J."/>
            <person name="Yang Y."/>
            <person name="Yin W.B."/>
            <person name="Xie B."/>
        </authorList>
    </citation>
    <scope>NUCLEOTIDE SEQUENCE [LARGE SCALE GENOMIC DNA]</scope>
    <source>
        <strain evidence="9">170</strain>
    </source>
</reference>
<keyword evidence="3 7" id="KW-0812">Transmembrane</keyword>
<evidence type="ECO:0000256" key="2">
    <source>
        <dbReference type="ARBA" id="ARBA00022448"/>
    </source>
</evidence>
<dbReference type="PANTHER" id="PTHR43791">
    <property type="entry name" value="PERMEASE-RELATED"/>
    <property type="match status" value="1"/>
</dbReference>
<gene>
    <name evidence="9" type="ORF">VFPPC_15057</name>
</gene>
<feature type="transmembrane region" description="Helical" evidence="7">
    <location>
        <begin position="368"/>
        <end position="389"/>
    </location>
</feature>
<dbReference type="EMBL" id="LSBJ02000001">
    <property type="protein sequence ID" value="OAQ72056.1"/>
    <property type="molecule type" value="Genomic_DNA"/>
</dbReference>
<dbReference type="OrthoDB" id="2962993at2759"/>
<feature type="transmembrane region" description="Helical" evidence="7">
    <location>
        <begin position="87"/>
        <end position="104"/>
    </location>
</feature>
<keyword evidence="5 7" id="KW-0472">Membrane</keyword>
<proteinExistence type="predicted"/>
<comment type="subcellular location">
    <subcellularLocation>
        <location evidence="1">Membrane</location>
        <topology evidence="1">Multi-pass membrane protein</topology>
    </subcellularLocation>
</comment>
<feature type="transmembrane region" description="Helical" evidence="7">
    <location>
        <begin position="116"/>
        <end position="135"/>
    </location>
</feature>
<feature type="transmembrane region" description="Helical" evidence="7">
    <location>
        <begin position="315"/>
        <end position="335"/>
    </location>
</feature>
<evidence type="ECO:0000259" key="8">
    <source>
        <dbReference type="PROSITE" id="PS50850"/>
    </source>
</evidence>
<dbReference type="Proteomes" id="UP000078397">
    <property type="component" value="Unassembled WGS sequence"/>
</dbReference>
<feature type="transmembrane region" description="Helical" evidence="7">
    <location>
        <begin position="434"/>
        <end position="455"/>
    </location>
</feature>
<evidence type="ECO:0000313" key="10">
    <source>
        <dbReference type="Proteomes" id="UP000078397"/>
    </source>
</evidence>
<feature type="transmembrane region" description="Helical" evidence="7">
    <location>
        <begin position="401"/>
        <end position="422"/>
    </location>
</feature>
<feature type="region of interest" description="Disordered" evidence="6">
    <location>
        <begin position="1"/>
        <end position="20"/>
    </location>
</feature>
<feature type="transmembrane region" description="Helical" evidence="7">
    <location>
        <begin position="342"/>
        <end position="362"/>
    </location>
</feature>
<dbReference type="Pfam" id="PF07690">
    <property type="entry name" value="MFS_1"/>
    <property type="match status" value="1"/>
</dbReference>
<dbReference type="InterPro" id="IPR020846">
    <property type="entry name" value="MFS_dom"/>
</dbReference>
<evidence type="ECO:0000313" key="9">
    <source>
        <dbReference type="EMBL" id="OAQ72056.1"/>
    </source>
</evidence>
<dbReference type="SUPFAM" id="SSF103473">
    <property type="entry name" value="MFS general substrate transporter"/>
    <property type="match status" value="1"/>
</dbReference>
<comment type="caution">
    <text evidence="9">The sequence shown here is derived from an EMBL/GenBank/DDBJ whole genome shotgun (WGS) entry which is preliminary data.</text>
</comment>